<dbReference type="RefSeq" id="WP_109687604.1">
    <property type="nucleotide sequence ID" value="NZ_QGGL01000005.1"/>
</dbReference>
<proteinExistence type="predicted"/>
<dbReference type="AlphaFoldDB" id="A0A316D9V7"/>
<evidence type="ECO:0000313" key="1">
    <source>
        <dbReference type="EMBL" id="PWK14251.1"/>
    </source>
</evidence>
<organism evidence="1 2">
    <name type="scientific">Tumebacillus permanentifrigoris</name>
    <dbReference type="NCBI Taxonomy" id="378543"/>
    <lineage>
        <taxon>Bacteria</taxon>
        <taxon>Bacillati</taxon>
        <taxon>Bacillota</taxon>
        <taxon>Bacilli</taxon>
        <taxon>Bacillales</taxon>
        <taxon>Alicyclobacillaceae</taxon>
        <taxon>Tumebacillus</taxon>
    </lineage>
</organism>
<reference evidence="1 2" key="1">
    <citation type="submission" date="2018-05" db="EMBL/GenBank/DDBJ databases">
        <title>Genomic Encyclopedia of Type Strains, Phase IV (KMG-IV): sequencing the most valuable type-strain genomes for metagenomic binning, comparative biology and taxonomic classification.</title>
        <authorList>
            <person name="Goeker M."/>
        </authorList>
    </citation>
    <scope>NUCLEOTIDE SEQUENCE [LARGE SCALE GENOMIC DNA]</scope>
    <source>
        <strain evidence="1 2">DSM 18773</strain>
    </source>
</reference>
<name>A0A316D9V7_9BACL</name>
<dbReference type="Pfam" id="PF14112">
    <property type="entry name" value="DUF4284"/>
    <property type="match status" value="1"/>
</dbReference>
<protein>
    <submittedName>
        <fullName evidence="1">Immunity protein 22 of polymorphic toxin system</fullName>
    </submittedName>
</protein>
<accession>A0A316D9V7</accession>
<dbReference type="EMBL" id="QGGL01000005">
    <property type="protein sequence ID" value="PWK14251.1"/>
    <property type="molecule type" value="Genomic_DNA"/>
</dbReference>
<dbReference type="OrthoDB" id="2222217at2"/>
<dbReference type="Proteomes" id="UP000245634">
    <property type="component" value="Unassembled WGS sequence"/>
</dbReference>
<comment type="caution">
    <text evidence="1">The sequence shown here is derived from an EMBL/GenBank/DDBJ whole genome shotgun (WGS) entry which is preliminary data.</text>
</comment>
<gene>
    <name evidence="1" type="ORF">C7459_1054</name>
</gene>
<dbReference type="InterPro" id="IPR025560">
    <property type="entry name" value="Imm22"/>
</dbReference>
<keyword evidence="2" id="KW-1185">Reference proteome</keyword>
<sequence>MQKEGFVSLWVGNIKTSEELDNLLRISYTEDGDLIQSIFASKFHIERYDDAFREAELYDDTDNSLSRLLEGFSYDDVIVPKFASLLGEQLNKRYNAAILLYNFQYNGDVKEATVGSSHVEFLATTEYQ</sequence>
<evidence type="ECO:0000313" key="2">
    <source>
        <dbReference type="Proteomes" id="UP000245634"/>
    </source>
</evidence>